<organism evidence="3 4">
    <name type="scientific">Williamsia marianensis</name>
    <dbReference type="NCBI Taxonomy" id="85044"/>
    <lineage>
        <taxon>Bacteria</taxon>
        <taxon>Bacillati</taxon>
        <taxon>Actinomycetota</taxon>
        <taxon>Actinomycetes</taxon>
        <taxon>Mycobacteriales</taxon>
        <taxon>Nocardiaceae</taxon>
        <taxon>Williamsia</taxon>
    </lineage>
</organism>
<protein>
    <submittedName>
        <fullName evidence="3">Mammalian cell entry protein</fullName>
    </submittedName>
</protein>
<keyword evidence="1" id="KW-0472">Membrane</keyword>
<evidence type="ECO:0000313" key="4">
    <source>
        <dbReference type="Proteomes" id="UP000225108"/>
    </source>
</evidence>
<sequence length="413" mass="44096">MMSKIVRWQLIIFVVIGVVAIVYVGATYAKLDRMVGVGSYSVKAEFPDSGGIFTNAEVTYQGVPVGRVGALTLQPEGVQVELILDSDGADIPDSAVAVVANRSAIGEQYVDLRPKNNDGPYLKNGSVITDTKTPPPLQDVLKSAVDFTGSIPVDDLRTVVTELGKAFNGNAENLRSLVDSLTNLSQAGLDNLPQTISLIQNSDTVLSTQAEQSDEILSWSRNLELVTQTLQASDPAIRRLLTTGTTSATQISRLLQDSGGDITTVVRNLAEDVRTVSPTFFAASPTLALLSALSSGSYSPAPGDGTIHFGIVLEVNNPPACTLGYESTQDIIAAEEARNPDFDINYDDFPFNTEAKCTVAQGNPTDVRGAARAVYANPNFPQPWDDNPKKMPDTLNLNPIAEQIAALLGVRDK</sequence>
<keyword evidence="1" id="KW-1133">Transmembrane helix</keyword>
<evidence type="ECO:0000259" key="2">
    <source>
        <dbReference type="Pfam" id="PF02470"/>
    </source>
</evidence>
<evidence type="ECO:0000256" key="1">
    <source>
        <dbReference type="SAM" id="Phobius"/>
    </source>
</evidence>
<accession>A0A2G3PI95</accession>
<dbReference type="GO" id="GO:0005576">
    <property type="term" value="C:extracellular region"/>
    <property type="evidence" value="ECO:0007669"/>
    <property type="project" value="TreeGrafter"/>
</dbReference>
<dbReference type="InterPro" id="IPR003399">
    <property type="entry name" value="Mce/MlaD"/>
</dbReference>
<dbReference type="InterPro" id="IPR005693">
    <property type="entry name" value="Mce"/>
</dbReference>
<proteinExistence type="predicted"/>
<name>A0A2G3PI95_WILMA</name>
<feature type="domain" description="Mce/MlaD" evidence="2">
    <location>
        <begin position="39"/>
        <end position="114"/>
    </location>
</feature>
<evidence type="ECO:0000313" key="3">
    <source>
        <dbReference type="EMBL" id="PHV65436.1"/>
    </source>
</evidence>
<feature type="transmembrane region" description="Helical" evidence="1">
    <location>
        <begin position="6"/>
        <end position="26"/>
    </location>
</feature>
<dbReference type="AlphaFoldDB" id="A0A2G3PI95"/>
<dbReference type="EMBL" id="PEBD01000010">
    <property type="protein sequence ID" value="PHV65436.1"/>
    <property type="molecule type" value="Genomic_DNA"/>
</dbReference>
<gene>
    <name evidence="3" type="ORF">CSW57_16835</name>
</gene>
<dbReference type="Pfam" id="PF02470">
    <property type="entry name" value="MlaD"/>
    <property type="match status" value="1"/>
</dbReference>
<dbReference type="RefSeq" id="WP_099383824.1">
    <property type="nucleotide sequence ID" value="NZ_PEBD01000010.1"/>
</dbReference>
<dbReference type="PANTHER" id="PTHR33371:SF16">
    <property type="entry name" value="MCE-FAMILY PROTEIN MCE3F"/>
    <property type="match status" value="1"/>
</dbReference>
<dbReference type="Proteomes" id="UP000225108">
    <property type="component" value="Unassembled WGS sequence"/>
</dbReference>
<dbReference type="NCBIfam" id="TIGR00996">
    <property type="entry name" value="Mtu_fam_mce"/>
    <property type="match status" value="1"/>
</dbReference>
<reference evidence="3 4" key="1">
    <citation type="submission" date="2017-10" db="EMBL/GenBank/DDBJ databases">
        <title>The draft genome sequence of Williamsia sp. BULT 1.1 isolated from the semi-arid grassland soils from South Africa.</title>
        <authorList>
            <person name="Kabwe M.H."/>
            <person name="Govender N."/>
            <person name="Mutseka Lunga P."/>
            <person name="Vikram S."/>
            <person name="Makhalanyane T.P."/>
        </authorList>
    </citation>
    <scope>NUCLEOTIDE SEQUENCE [LARGE SCALE GENOMIC DNA]</scope>
    <source>
        <strain evidence="3 4">BULT 1.1</strain>
    </source>
</reference>
<dbReference type="PANTHER" id="PTHR33371">
    <property type="entry name" value="INTERMEMBRANE PHOSPHOLIPID TRANSPORT SYSTEM BINDING PROTEIN MLAD-RELATED"/>
    <property type="match status" value="1"/>
</dbReference>
<keyword evidence="1" id="KW-0812">Transmembrane</keyword>
<comment type="caution">
    <text evidence="3">The sequence shown here is derived from an EMBL/GenBank/DDBJ whole genome shotgun (WGS) entry which is preliminary data.</text>
</comment>
<dbReference type="InterPro" id="IPR052336">
    <property type="entry name" value="MlaD_Phospholipid_Transporter"/>
</dbReference>